<feature type="compositionally biased region" description="Pro residues" evidence="1">
    <location>
        <begin position="53"/>
        <end position="73"/>
    </location>
</feature>
<feature type="chain" id="PRO_5041973245" evidence="2">
    <location>
        <begin position="19"/>
        <end position="169"/>
    </location>
</feature>
<sequence length="169" mass="17783">MRITALLPLVALLSGAAAAPLPDTVSLAPREPQFWSFGCRLFNWRCPPQRVEPVPPQPQPTRKPTPTRPPPEPTTSNTPPAPSSSDNPPEPSSSALPPGCLTPTFCPNTGGGQGGSPEAGDGSTNYPNGTRPTTGGRGRRDADADANAEAEELETREEERSTDLSAYLD</sequence>
<evidence type="ECO:0000313" key="3">
    <source>
        <dbReference type="EMBL" id="GMK58073.1"/>
    </source>
</evidence>
<evidence type="ECO:0000256" key="1">
    <source>
        <dbReference type="SAM" id="MobiDB-lite"/>
    </source>
</evidence>
<feature type="compositionally biased region" description="Acidic residues" evidence="1">
    <location>
        <begin position="144"/>
        <end position="156"/>
    </location>
</feature>
<feature type="signal peptide" evidence="2">
    <location>
        <begin position="1"/>
        <end position="18"/>
    </location>
</feature>
<feature type="compositionally biased region" description="Low complexity" evidence="1">
    <location>
        <begin position="74"/>
        <end position="87"/>
    </location>
</feature>
<comment type="caution">
    <text evidence="3">The sequence shown here is derived from an EMBL/GenBank/DDBJ whole genome shotgun (WGS) entry which is preliminary data.</text>
</comment>
<keyword evidence="4" id="KW-1185">Reference proteome</keyword>
<protein>
    <submittedName>
        <fullName evidence="3">Uncharacterized protein</fullName>
    </submittedName>
</protein>
<name>A0AAD3YDE1_9TREE</name>
<feature type="region of interest" description="Disordered" evidence="1">
    <location>
        <begin position="50"/>
        <end position="169"/>
    </location>
</feature>
<reference evidence="3" key="2">
    <citation type="submission" date="2023-06" db="EMBL/GenBank/DDBJ databases">
        <authorList>
            <person name="Kobayashi Y."/>
            <person name="Kayamori A."/>
            <person name="Aoki K."/>
            <person name="Shiwa Y."/>
            <person name="Fujita N."/>
            <person name="Sugita T."/>
            <person name="Iwasaki W."/>
            <person name="Tanaka N."/>
            <person name="Takashima M."/>
        </authorList>
    </citation>
    <scope>NUCLEOTIDE SEQUENCE</scope>
    <source>
        <strain evidence="3">HIS016</strain>
    </source>
</reference>
<gene>
    <name evidence="3" type="ORF">CspeluHIS016_0501050</name>
</gene>
<dbReference type="AlphaFoldDB" id="A0AAD3YDE1"/>
<keyword evidence="2" id="KW-0732">Signal</keyword>
<dbReference type="EMBL" id="BTCM01000005">
    <property type="protein sequence ID" value="GMK58073.1"/>
    <property type="molecule type" value="Genomic_DNA"/>
</dbReference>
<proteinExistence type="predicted"/>
<evidence type="ECO:0000256" key="2">
    <source>
        <dbReference type="SAM" id="SignalP"/>
    </source>
</evidence>
<dbReference type="Proteomes" id="UP001222932">
    <property type="component" value="Unassembled WGS sequence"/>
</dbReference>
<accession>A0AAD3YDE1</accession>
<evidence type="ECO:0000313" key="4">
    <source>
        <dbReference type="Proteomes" id="UP001222932"/>
    </source>
</evidence>
<reference evidence="3" key="1">
    <citation type="journal article" date="2023" name="BMC Genomics">
        <title>Chromosome-level genome assemblies of Cutaneotrichosporon spp. (Trichosporonales, Basidiomycota) reveal imbalanced evolution between nucleotide sequences and chromosome synteny.</title>
        <authorList>
            <person name="Kobayashi Y."/>
            <person name="Kayamori A."/>
            <person name="Aoki K."/>
            <person name="Shiwa Y."/>
            <person name="Matsutani M."/>
            <person name="Fujita N."/>
            <person name="Sugita T."/>
            <person name="Iwasaki W."/>
            <person name="Tanaka N."/>
            <person name="Takashima M."/>
        </authorList>
    </citation>
    <scope>NUCLEOTIDE SEQUENCE</scope>
    <source>
        <strain evidence="3">HIS016</strain>
    </source>
</reference>
<organism evidence="3 4">
    <name type="scientific">Cutaneotrichosporon spelunceum</name>
    <dbReference type="NCBI Taxonomy" id="1672016"/>
    <lineage>
        <taxon>Eukaryota</taxon>
        <taxon>Fungi</taxon>
        <taxon>Dikarya</taxon>
        <taxon>Basidiomycota</taxon>
        <taxon>Agaricomycotina</taxon>
        <taxon>Tremellomycetes</taxon>
        <taxon>Trichosporonales</taxon>
        <taxon>Trichosporonaceae</taxon>
        <taxon>Cutaneotrichosporon</taxon>
    </lineage>
</organism>